<accession>A0A0L8G8J6</accession>
<dbReference type="SUPFAM" id="SSF52540">
    <property type="entry name" value="P-loop containing nucleoside triphosphate hydrolases"/>
    <property type="match status" value="1"/>
</dbReference>
<protein>
    <recommendedName>
        <fullName evidence="1">ATP-dependent DNA helicase</fullName>
        <ecNumber evidence="1">5.6.2.3</ecNumber>
    </recommendedName>
</protein>
<dbReference type="InterPro" id="IPR027417">
    <property type="entry name" value="P-loop_NTPase"/>
</dbReference>
<feature type="non-terminal residue" evidence="3">
    <location>
        <position position="210"/>
    </location>
</feature>
<dbReference type="AlphaFoldDB" id="A0A0L8G8J6"/>
<keyword evidence="1" id="KW-0378">Hydrolase</keyword>
<keyword evidence="1" id="KW-0233">DNA recombination</keyword>
<proteinExistence type="inferred from homology"/>
<feature type="domain" description="DNA helicase Pif1-like DEAD-box helicase" evidence="2">
    <location>
        <begin position="110"/>
        <end position="189"/>
    </location>
</feature>
<evidence type="ECO:0000256" key="1">
    <source>
        <dbReference type="RuleBase" id="RU363044"/>
    </source>
</evidence>
<comment type="cofactor">
    <cofactor evidence="1">
        <name>Mg(2+)</name>
        <dbReference type="ChEBI" id="CHEBI:18420"/>
    </cofactor>
</comment>
<feature type="domain" description="DNA helicase Pif1-like DEAD-box helicase" evidence="2">
    <location>
        <begin position="11"/>
        <end position="74"/>
    </location>
</feature>
<dbReference type="PANTHER" id="PTHR10492:SF57">
    <property type="entry name" value="ATP-DEPENDENT DNA HELICASE"/>
    <property type="match status" value="1"/>
</dbReference>
<comment type="similarity">
    <text evidence="1">Belongs to the helicase family.</text>
</comment>
<dbReference type="Gene3D" id="3.40.50.300">
    <property type="entry name" value="P-loop containing nucleotide triphosphate hydrolases"/>
    <property type="match status" value="1"/>
</dbReference>
<evidence type="ECO:0000259" key="2">
    <source>
        <dbReference type="Pfam" id="PF05970"/>
    </source>
</evidence>
<sequence>MAYVADKKHKLLEDQLGVYNTIISSIENERGGLFFLVAPGGNGKTFVINLLLVKLHQTKHIAIAVASSGIAATFAKWWPHSSFLFQTPFGPVQEREGKLQHQLWFYKSKLLQDLRYNTKLIEGATVLLAGLFRQTLPMVLKGTRADEVKASIKLSLTTKMRVQLSGYDVDRTFSKQLLDAGNGTSDDEKDGRVSLPFGYMVSDLKELMNK</sequence>
<dbReference type="GO" id="GO:0006310">
    <property type="term" value="P:DNA recombination"/>
    <property type="evidence" value="ECO:0007669"/>
    <property type="project" value="UniProtKB-KW"/>
</dbReference>
<organism evidence="3">
    <name type="scientific">Octopus bimaculoides</name>
    <name type="common">California two-spotted octopus</name>
    <dbReference type="NCBI Taxonomy" id="37653"/>
    <lineage>
        <taxon>Eukaryota</taxon>
        <taxon>Metazoa</taxon>
        <taxon>Spiralia</taxon>
        <taxon>Lophotrochozoa</taxon>
        <taxon>Mollusca</taxon>
        <taxon>Cephalopoda</taxon>
        <taxon>Coleoidea</taxon>
        <taxon>Octopodiformes</taxon>
        <taxon>Octopoda</taxon>
        <taxon>Incirrata</taxon>
        <taxon>Octopodidae</taxon>
        <taxon>Octopus</taxon>
    </lineage>
</organism>
<keyword evidence="1" id="KW-0227">DNA damage</keyword>
<keyword evidence="1" id="KW-0067">ATP-binding</keyword>
<keyword evidence="1" id="KW-0347">Helicase</keyword>
<dbReference type="EMBL" id="KQ423190">
    <property type="protein sequence ID" value="KOF73361.1"/>
    <property type="molecule type" value="Genomic_DNA"/>
</dbReference>
<reference evidence="3" key="1">
    <citation type="submission" date="2015-07" db="EMBL/GenBank/DDBJ databases">
        <title>MeaNS - Measles Nucleotide Surveillance Program.</title>
        <authorList>
            <person name="Tran T."/>
            <person name="Druce J."/>
        </authorList>
    </citation>
    <scope>NUCLEOTIDE SEQUENCE</scope>
    <source>
        <strain evidence="3">UCB-OBI-ISO-001</strain>
        <tissue evidence="3">Gonad</tissue>
    </source>
</reference>
<dbReference type="GO" id="GO:0005524">
    <property type="term" value="F:ATP binding"/>
    <property type="evidence" value="ECO:0007669"/>
    <property type="project" value="UniProtKB-KW"/>
</dbReference>
<name>A0A0L8G8J6_OCTBM</name>
<dbReference type="GO" id="GO:0006281">
    <property type="term" value="P:DNA repair"/>
    <property type="evidence" value="ECO:0007669"/>
    <property type="project" value="UniProtKB-KW"/>
</dbReference>
<dbReference type="OrthoDB" id="6152825at2759"/>
<dbReference type="GO" id="GO:0043139">
    <property type="term" value="F:5'-3' DNA helicase activity"/>
    <property type="evidence" value="ECO:0007669"/>
    <property type="project" value="UniProtKB-EC"/>
</dbReference>
<keyword evidence="1" id="KW-0547">Nucleotide-binding</keyword>
<keyword evidence="1" id="KW-0234">DNA repair</keyword>
<dbReference type="InterPro" id="IPR010285">
    <property type="entry name" value="DNA_helicase_pif1-like_DEAD"/>
</dbReference>
<dbReference type="GO" id="GO:0016887">
    <property type="term" value="F:ATP hydrolysis activity"/>
    <property type="evidence" value="ECO:0007669"/>
    <property type="project" value="RHEA"/>
</dbReference>
<dbReference type="PANTHER" id="PTHR10492">
    <property type="match status" value="1"/>
</dbReference>
<comment type="catalytic activity">
    <reaction evidence="1">
        <text>ATP + H2O = ADP + phosphate + H(+)</text>
        <dbReference type="Rhea" id="RHEA:13065"/>
        <dbReference type="ChEBI" id="CHEBI:15377"/>
        <dbReference type="ChEBI" id="CHEBI:15378"/>
        <dbReference type="ChEBI" id="CHEBI:30616"/>
        <dbReference type="ChEBI" id="CHEBI:43474"/>
        <dbReference type="ChEBI" id="CHEBI:456216"/>
        <dbReference type="EC" id="5.6.2.3"/>
    </reaction>
</comment>
<dbReference type="EC" id="5.6.2.3" evidence="1"/>
<dbReference type="STRING" id="37653.A0A0L8G8J6"/>
<dbReference type="Pfam" id="PF05970">
    <property type="entry name" value="PIF1"/>
    <property type="match status" value="2"/>
</dbReference>
<gene>
    <name evidence="3" type="ORF">OCBIM_22037991mg</name>
</gene>
<evidence type="ECO:0000313" key="3">
    <source>
        <dbReference type="EMBL" id="KOF73361.1"/>
    </source>
</evidence>
<dbReference type="GO" id="GO:0000723">
    <property type="term" value="P:telomere maintenance"/>
    <property type="evidence" value="ECO:0007669"/>
    <property type="project" value="InterPro"/>
</dbReference>